<evidence type="ECO:0000256" key="1">
    <source>
        <dbReference type="ARBA" id="ARBA00022723"/>
    </source>
</evidence>
<accession>A0A9W4IYD0</accession>
<evidence type="ECO:0000259" key="4">
    <source>
        <dbReference type="SMART" id="SM01328"/>
    </source>
</evidence>
<reference evidence="5" key="1">
    <citation type="submission" date="2021-07" db="EMBL/GenBank/DDBJ databases">
        <authorList>
            <person name="Branca A.L. A."/>
        </authorList>
    </citation>
    <scope>NUCLEOTIDE SEQUENCE</scope>
</reference>
<keyword evidence="1" id="KW-0479">Metal-binding</keyword>
<dbReference type="OrthoDB" id="8121437at2759"/>
<dbReference type="Pfam" id="PF13695">
    <property type="entry name" value="Zn_ribbon_3CxxC"/>
    <property type="match status" value="1"/>
</dbReference>
<keyword evidence="3" id="KW-0862">Zinc</keyword>
<dbReference type="AlphaFoldDB" id="A0A9W4IYD0"/>
<keyword evidence="2" id="KW-0863">Zinc-finger</keyword>
<dbReference type="Proteomes" id="UP001152646">
    <property type="component" value="Unassembled WGS sequence"/>
</dbReference>
<dbReference type="GO" id="GO:0008270">
    <property type="term" value="F:zinc ion binding"/>
    <property type="evidence" value="ECO:0007669"/>
    <property type="project" value="UniProtKB-KW"/>
</dbReference>
<comment type="caution">
    <text evidence="5">The sequence shown here is derived from an EMBL/GenBank/DDBJ whole genome shotgun (WGS) entry which is preliminary data.</text>
</comment>
<evidence type="ECO:0000313" key="6">
    <source>
        <dbReference type="Proteomes" id="UP001152646"/>
    </source>
</evidence>
<dbReference type="InterPro" id="IPR027377">
    <property type="entry name" value="ZAR1/RTP1-5-like_Znf-3CxxC"/>
</dbReference>
<dbReference type="SMART" id="SM01328">
    <property type="entry name" value="zf-3CxxC"/>
    <property type="match status" value="1"/>
</dbReference>
<evidence type="ECO:0000313" key="5">
    <source>
        <dbReference type="EMBL" id="CAG8361482.1"/>
    </source>
</evidence>
<dbReference type="EMBL" id="CAJVPA010000144">
    <property type="protein sequence ID" value="CAG8361482.1"/>
    <property type="molecule type" value="Genomic_DNA"/>
</dbReference>
<sequence length="176" mass="19929">MAPGGKKKAFAKWSMHQALHSEVSSLLVESGLEFTFHSEDTEIGCINDRDSNIMGRFTCHTSTCSSNGWSSKMIAITIREYSGQRYNARVYHQRCKSCKRLSRPLLDDSYAERVVYWLKKWSGVQVVKPAFSGHSKGPHDRNLCEGCKAGHCSQEDDDFFSERFNRFVSSESSAID</sequence>
<gene>
    <name evidence="5" type="ORF">PSALAMII_LOCUS3915</name>
</gene>
<name>A0A9W4IYD0_9EURO</name>
<feature type="domain" description="3CxxC-type" evidence="4">
    <location>
        <begin position="52"/>
        <end position="150"/>
    </location>
</feature>
<protein>
    <recommendedName>
        <fullName evidence="4">3CxxC-type domain-containing protein</fullName>
    </recommendedName>
</protein>
<evidence type="ECO:0000256" key="3">
    <source>
        <dbReference type="ARBA" id="ARBA00022833"/>
    </source>
</evidence>
<proteinExistence type="predicted"/>
<organism evidence="5 6">
    <name type="scientific">Penicillium salamii</name>
    <dbReference type="NCBI Taxonomy" id="1612424"/>
    <lineage>
        <taxon>Eukaryota</taxon>
        <taxon>Fungi</taxon>
        <taxon>Dikarya</taxon>
        <taxon>Ascomycota</taxon>
        <taxon>Pezizomycotina</taxon>
        <taxon>Eurotiomycetes</taxon>
        <taxon>Eurotiomycetidae</taxon>
        <taxon>Eurotiales</taxon>
        <taxon>Aspergillaceae</taxon>
        <taxon>Penicillium</taxon>
    </lineage>
</organism>
<evidence type="ECO:0000256" key="2">
    <source>
        <dbReference type="ARBA" id="ARBA00022771"/>
    </source>
</evidence>